<evidence type="ECO:0000256" key="10">
    <source>
        <dbReference type="ARBA" id="ARBA00023157"/>
    </source>
</evidence>
<evidence type="ECO:0000256" key="7">
    <source>
        <dbReference type="ARBA" id="ARBA00022679"/>
    </source>
</evidence>
<dbReference type="Pfam" id="PF10250">
    <property type="entry name" value="O-FucT"/>
    <property type="match status" value="1"/>
</dbReference>
<dbReference type="Gene3D" id="3.40.50.11340">
    <property type="match status" value="1"/>
</dbReference>
<evidence type="ECO:0000256" key="13">
    <source>
        <dbReference type="ARBA" id="ARBA00023277"/>
    </source>
</evidence>
<comment type="subcellular location">
    <subcellularLocation>
        <location evidence="1">Endoplasmic reticulum</location>
    </subcellularLocation>
</comment>
<evidence type="ECO:0000313" key="19">
    <source>
        <dbReference type="Proteomes" id="UP001160148"/>
    </source>
</evidence>
<accession>A0AAV0X0H0</accession>
<keyword evidence="8" id="KW-0256">Endoplasmic reticulum</keyword>
<evidence type="ECO:0000256" key="16">
    <source>
        <dbReference type="ARBA" id="ARBA00048647"/>
    </source>
</evidence>
<comment type="pathway">
    <text evidence="2">Protein modification; protein glycosylation.</text>
</comment>
<keyword evidence="6" id="KW-0328">Glycosyltransferase</keyword>
<evidence type="ECO:0000256" key="15">
    <source>
        <dbReference type="ARBA" id="ARBA00047273"/>
    </source>
</evidence>
<evidence type="ECO:0000256" key="11">
    <source>
        <dbReference type="ARBA" id="ARBA00023180"/>
    </source>
</evidence>
<comment type="catalytic activity">
    <reaction evidence="16">
        <text>L-seryl-[protein] + GDP-beta-L-fucose = 3-O-(alpha-L-fucosyl)-L-seryl-[protein] + GDP + H(+)</text>
        <dbReference type="Rhea" id="RHEA:63644"/>
        <dbReference type="Rhea" id="RHEA-COMP:9863"/>
        <dbReference type="Rhea" id="RHEA-COMP:17914"/>
        <dbReference type="ChEBI" id="CHEBI:15378"/>
        <dbReference type="ChEBI" id="CHEBI:29999"/>
        <dbReference type="ChEBI" id="CHEBI:57273"/>
        <dbReference type="ChEBI" id="CHEBI:58189"/>
        <dbReference type="ChEBI" id="CHEBI:189632"/>
        <dbReference type="EC" id="2.4.1.221"/>
    </reaction>
    <physiologicalReaction direction="left-to-right" evidence="16">
        <dbReference type="Rhea" id="RHEA:63645"/>
    </physiologicalReaction>
</comment>
<dbReference type="AlphaFoldDB" id="A0AAV0X0H0"/>
<dbReference type="InterPro" id="IPR039922">
    <property type="entry name" value="POFUT1"/>
</dbReference>
<evidence type="ECO:0000313" key="18">
    <source>
        <dbReference type="EMBL" id="CAI6361337.1"/>
    </source>
</evidence>
<dbReference type="GO" id="GO:0006004">
    <property type="term" value="P:fucose metabolic process"/>
    <property type="evidence" value="ECO:0007669"/>
    <property type="project" value="UniProtKB-KW"/>
</dbReference>
<proteinExistence type="inferred from homology"/>
<evidence type="ECO:0000256" key="17">
    <source>
        <dbReference type="SAM" id="SignalP"/>
    </source>
</evidence>
<evidence type="ECO:0000256" key="5">
    <source>
        <dbReference type="ARBA" id="ARBA00021745"/>
    </source>
</evidence>
<keyword evidence="12" id="KW-0294">Fucose metabolism</keyword>
<dbReference type="Proteomes" id="UP001160148">
    <property type="component" value="Unassembled WGS sequence"/>
</dbReference>
<keyword evidence="13" id="KW-0119">Carbohydrate metabolism</keyword>
<dbReference type="InterPro" id="IPR019378">
    <property type="entry name" value="GDP-Fuc_O-FucTrfase"/>
</dbReference>
<comment type="similarity">
    <text evidence="3">Belongs to the glycosyltransferase 65 family.</text>
</comment>
<evidence type="ECO:0000256" key="14">
    <source>
        <dbReference type="ARBA" id="ARBA00033080"/>
    </source>
</evidence>
<reference evidence="18 19" key="1">
    <citation type="submission" date="2023-01" db="EMBL/GenBank/DDBJ databases">
        <authorList>
            <person name="Whitehead M."/>
        </authorList>
    </citation>
    <scope>NUCLEOTIDE SEQUENCE [LARGE SCALE GENOMIC DNA]</scope>
</reference>
<evidence type="ECO:0000256" key="1">
    <source>
        <dbReference type="ARBA" id="ARBA00004240"/>
    </source>
</evidence>
<evidence type="ECO:0000256" key="6">
    <source>
        <dbReference type="ARBA" id="ARBA00022676"/>
    </source>
</evidence>
<dbReference type="GO" id="GO:0007219">
    <property type="term" value="P:Notch signaling pathway"/>
    <property type="evidence" value="ECO:0007669"/>
    <property type="project" value="UniProtKB-KW"/>
</dbReference>
<keyword evidence="19" id="KW-1185">Reference proteome</keyword>
<dbReference type="CDD" id="cd11302">
    <property type="entry name" value="O-FucT-1"/>
    <property type="match status" value="1"/>
</dbReference>
<keyword evidence="11" id="KW-0325">Glycoprotein</keyword>
<dbReference type="PANTHER" id="PTHR21420">
    <property type="entry name" value="GDP-FUCOSE PROTEIN O-FUCOSYLTRANSFERASE 1"/>
    <property type="match status" value="1"/>
</dbReference>
<gene>
    <name evidence="18" type="ORF">MEUPH1_LOCUS16534</name>
</gene>
<dbReference type="EC" id="2.4.1.221" evidence="4"/>
<protein>
    <recommendedName>
        <fullName evidence="5">GDP-fucose protein O-fucosyltransferase 1</fullName>
        <ecNumber evidence="4">2.4.1.221</ecNumber>
    </recommendedName>
    <alternativeName>
        <fullName evidence="14">Peptide-O-fucosyltransferase 1</fullName>
    </alternativeName>
</protein>
<comment type="catalytic activity">
    <reaction evidence="15">
        <text>L-threonyl-[protein] + GDP-beta-L-fucose = 3-O-(alpha-L-fucosyl)-L-threonyl-[protein] + GDP + H(+)</text>
        <dbReference type="Rhea" id="RHEA:70491"/>
        <dbReference type="Rhea" id="RHEA-COMP:11060"/>
        <dbReference type="Rhea" id="RHEA-COMP:17915"/>
        <dbReference type="ChEBI" id="CHEBI:15378"/>
        <dbReference type="ChEBI" id="CHEBI:30013"/>
        <dbReference type="ChEBI" id="CHEBI:57273"/>
        <dbReference type="ChEBI" id="CHEBI:58189"/>
        <dbReference type="ChEBI" id="CHEBI:189631"/>
        <dbReference type="EC" id="2.4.1.221"/>
    </reaction>
    <physiologicalReaction direction="left-to-right" evidence="15">
        <dbReference type="Rhea" id="RHEA:70492"/>
    </physiologicalReaction>
</comment>
<evidence type="ECO:0000256" key="8">
    <source>
        <dbReference type="ARBA" id="ARBA00022824"/>
    </source>
</evidence>
<feature type="signal peptide" evidence="17">
    <location>
        <begin position="1"/>
        <end position="19"/>
    </location>
</feature>
<keyword evidence="17" id="KW-0732">Signal</keyword>
<comment type="caution">
    <text evidence="18">The sequence shown here is derived from an EMBL/GenBank/DDBJ whole genome shotgun (WGS) entry which is preliminary data.</text>
</comment>
<keyword evidence="7" id="KW-0808">Transferase</keyword>
<name>A0AAV0X0H0_9HEMI</name>
<dbReference type="Gene3D" id="3.40.50.11350">
    <property type="match status" value="1"/>
</dbReference>
<keyword evidence="10" id="KW-1015">Disulfide bond</keyword>
<dbReference type="GO" id="GO:0005783">
    <property type="term" value="C:endoplasmic reticulum"/>
    <property type="evidence" value="ECO:0007669"/>
    <property type="project" value="UniProtKB-SubCell"/>
</dbReference>
<dbReference type="EMBL" id="CARXXK010000003">
    <property type="protein sequence ID" value="CAI6361337.1"/>
    <property type="molecule type" value="Genomic_DNA"/>
</dbReference>
<evidence type="ECO:0000256" key="4">
    <source>
        <dbReference type="ARBA" id="ARBA00012196"/>
    </source>
</evidence>
<feature type="chain" id="PRO_5043359332" description="GDP-fucose protein O-fucosyltransferase 1" evidence="17">
    <location>
        <begin position="20"/>
        <end position="384"/>
    </location>
</feature>
<keyword evidence="9" id="KW-0914">Notch signaling pathway</keyword>
<sequence length="384" mass="44321">MATDFLLLLFFGFMHFSNFVCHAITHDPSGYIAYCPCMGRFGNQADHFLGAIGFAKALNRTLLLPHWIEYRYGQQKSVQIPFDTYFKVDPLLEYHRVQLMNDFMAKHSNDLWPPASRTSFCYMQRGESEGCNAKAGNPFESFWDTYGVDFSSSEFYAPLNYDVYHHDMVSKWHEKYPPSEWPVLAFVGAPASFPIQKENVDIHKYLKWNDEIDKLANSFINSRIKPGKFIGIHLRNGIDWVRACEHITKNSLLFSAPQCLGYRNEYGKATEELCYPTFETVVKQLKRLIRKYGKDISTVFVASDNNHLIPELSHALSSFDLKTVKYDRDNPHVDLAILGKADYFIGNCISSFSAFVKRERDSNGLPNEFWAFPVNQKNNQKDEL</sequence>
<evidence type="ECO:0000256" key="3">
    <source>
        <dbReference type="ARBA" id="ARBA00010626"/>
    </source>
</evidence>
<evidence type="ECO:0000256" key="12">
    <source>
        <dbReference type="ARBA" id="ARBA00023253"/>
    </source>
</evidence>
<evidence type="ECO:0000256" key="9">
    <source>
        <dbReference type="ARBA" id="ARBA00022976"/>
    </source>
</evidence>
<organism evidence="18 19">
    <name type="scientific">Macrosiphum euphorbiae</name>
    <name type="common">potato aphid</name>
    <dbReference type="NCBI Taxonomy" id="13131"/>
    <lineage>
        <taxon>Eukaryota</taxon>
        <taxon>Metazoa</taxon>
        <taxon>Ecdysozoa</taxon>
        <taxon>Arthropoda</taxon>
        <taxon>Hexapoda</taxon>
        <taxon>Insecta</taxon>
        <taxon>Pterygota</taxon>
        <taxon>Neoptera</taxon>
        <taxon>Paraneoptera</taxon>
        <taxon>Hemiptera</taxon>
        <taxon>Sternorrhyncha</taxon>
        <taxon>Aphidomorpha</taxon>
        <taxon>Aphidoidea</taxon>
        <taxon>Aphididae</taxon>
        <taxon>Macrosiphini</taxon>
        <taxon>Macrosiphum</taxon>
    </lineage>
</organism>
<dbReference type="GO" id="GO:0046922">
    <property type="term" value="F:peptide-O-fucosyltransferase activity"/>
    <property type="evidence" value="ECO:0007669"/>
    <property type="project" value="UniProtKB-EC"/>
</dbReference>
<dbReference type="PANTHER" id="PTHR21420:SF10">
    <property type="entry name" value="GDP-FUCOSE PROTEIN O-FUCOSYLTRANSFERASE 1"/>
    <property type="match status" value="1"/>
</dbReference>
<evidence type="ECO:0000256" key="2">
    <source>
        <dbReference type="ARBA" id="ARBA00004922"/>
    </source>
</evidence>